<comment type="caution">
    <text evidence="2">The sequence shown here is derived from an EMBL/GenBank/DDBJ whole genome shotgun (WGS) entry which is preliminary data.</text>
</comment>
<proteinExistence type="predicted"/>
<keyword evidence="3" id="KW-1185">Reference proteome</keyword>
<feature type="chain" id="PRO_5046888556" description="Secreted protein" evidence="1">
    <location>
        <begin position="34"/>
        <end position="180"/>
    </location>
</feature>
<dbReference type="EMBL" id="BAAARW010000020">
    <property type="protein sequence ID" value="GAA2434031.1"/>
    <property type="molecule type" value="Genomic_DNA"/>
</dbReference>
<feature type="signal peptide" evidence="1">
    <location>
        <begin position="1"/>
        <end position="33"/>
    </location>
</feature>
<accession>A0ABN3JM27</accession>
<name>A0ABN3JM27_9ACTN</name>
<keyword evidence="1" id="KW-0732">Signal</keyword>
<protein>
    <recommendedName>
        <fullName evidence="4">Secreted protein</fullName>
    </recommendedName>
</protein>
<evidence type="ECO:0000313" key="2">
    <source>
        <dbReference type="EMBL" id="GAA2434031.1"/>
    </source>
</evidence>
<reference evidence="2 3" key="1">
    <citation type="journal article" date="2019" name="Int. J. Syst. Evol. Microbiol.">
        <title>The Global Catalogue of Microorganisms (GCM) 10K type strain sequencing project: providing services to taxonomists for standard genome sequencing and annotation.</title>
        <authorList>
            <consortium name="The Broad Institute Genomics Platform"/>
            <consortium name="The Broad Institute Genome Sequencing Center for Infectious Disease"/>
            <person name="Wu L."/>
            <person name="Ma J."/>
        </authorList>
    </citation>
    <scope>NUCLEOTIDE SEQUENCE [LARGE SCALE GENOMIC DNA]</scope>
    <source>
        <strain evidence="2 3">JCM 3325</strain>
    </source>
</reference>
<gene>
    <name evidence="2" type="ORF">GCM10010191_55490</name>
</gene>
<sequence length="180" mass="19478">MSWYSIASRVRQNRPASVLVGGLTMLVGLTASATPAVQAQEPTTRAADPTCNNVLQPLPNYDIRNFEACASVRFTPDKWSSGNFYVDGVVTVRRAEASEGSPDVTINVRDIQLYQGWNAANSEWQVVRRSGSLQGTNSINWSVTHGSVSPSAGRAYRTCVVWQAADLGDQITCTKAVPLT</sequence>
<organism evidence="2 3">
    <name type="scientific">Actinomadura vinacea</name>
    <dbReference type="NCBI Taxonomy" id="115336"/>
    <lineage>
        <taxon>Bacteria</taxon>
        <taxon>Bacillati</taxon>
        <taxon>Actinomycetota</taxon>
        <taxon>Actinomycetes</taxon>
        <taxon>Streptosporangiales</taxon>
        <taxon>Thermomonosporaceae</taxon>
        <taxon>Actinomadura</taxon>
    </lineage>
</organism>
<evidence type="ECO:0000313" key="3">
    <source>
        <dbReference type="Proteomes" id="UP001501231"/>
    </source>
</evidence>
<evidence type="ECO:0000256" key="1">
    <source>
        <dbReference type="SAM" id="SignalP"/>
    </source>
</evidence>
<evidence type="ECO:0008006" key="4">
    <source>
        <dbReference type="Google" id="ProtNLM"/>
    </source>
</evidence>
<dbReference type="Proteomes" id="UP001501231">
    <property type="component" value="Unassembled WGS sequence"/>
</dbReference>